<evidence type="ECO:0000313" key="2">
    <source>
        <dbReference type="Proteomes" id="UP001153555"/>
    </source>
</evidence>
<keyword evidence="2" id="KW-1185">Reference proteome</keyword>
<feature type="non-terminal residue" evidence="1">
    <location>
        <position position="209"/>
    </location>
</feature>
<gene>
    <name evidence="1" type="ORF">SHERM_24542</name>
</gene>
<evidence type="ECO:0000313" key="1">
    <source>
        <dbReference type="EMBL" id="CAA0828921.1"/>
    </source>
</evidence>
<sequence length="209" mass="24242">YLLYLLYCSVRSRLPKNNTYEKYFQRRKVGTQPGYYIEYNSYYHVRGMYIIYKLLVEAPSCLSKYPSELSLSSQDWVLWEATPRMCSLENRPVTGNWPDDALVGAFIGGLKFDRATEVRLERPDTMHMAMEVARRREDHLAVTRRGRADVRFTDTRRAGPSQSTAGARPTIIARSAGPVVKRLSAEEFKRRREKGICFKCEEKFTPGHQ</sequence>
<organism evidence="1 2">
    <name type="scientific">Striga hermonthica</name>
    <name type="common">Purple witchweed</name>
    <name type="synonym">Buchnera hermonthica</name>
    <dbReference type="NCBI Taxonomy" id="68872"/>
    <lineage>
        <taxon>Eukaryota</taxon>
        <taxon>Viridiplantae</taxon>
        <taxon>Streptophyta</taxon>
        <taxon>Embryophyta</taxon>
        <taxon>Tracheophyta</taxon>
        <taxon>Spermatophyta</taxon>
        <taxon>Magnoliopsida</taxon>
        <taxon>eudicotyledons</taxon>
        <taxon>Gunneridae</taxon>
        <taxon>Pentapetalae</taxon>
        <taxon>asterids</taxon>
        <taxon>lamiids</taxon>
        <taxon>Lamiales</taxon>
        <taxon>Orobanchaceae</taxon>
        <taxon>Buchnereae</taxon>
        <taxon>Striga</taxon>
    </lineage>
</organism>
<dbReference type="EMBL" id="CACSLK010027754">
    <property type="protein sequence ID" value="CAA0828921.1"/>
    <property type="molecule type" value="Genomic_DNA"/>
</dbReference>
<accession>A0A9N7RGT5</accession>
<dbReference type="Proteomes" id="UP001153555">
    <property type="component" value="Unassembled WGS sequence"/>
</dbReference>
<protein>
    <submittedName>
        <fullName evidence="1">Uncharacterized protein</fullName>
    </submittedName>
</protein>
<feature type="non-terminal residue" evidence="1">
    <location>
        <position position="1"/>
    </location>
</feature>
<comment type="caution">
    <text evidence="1">The sequence shown here is derived from an EMBL/GenBank/DDBJ whole genome shotgun (WGS) entry which is preliminary data.</text>
</comment>
<dbReference type="AlphaFoldDB" id="A0A9N7RGT5"/>
<proteinExistence type="predicted"/>
<name>A0A9N7RGT5_STRHE</name>
<reference evidence="1" key="1">
    <citation type="submission" date="2019-12" db="EMBL/GenBank/DDBJ databases">
        <authorList>
            <person name="Scholes J."/>
        </authorList>
    </citation>
    <scope>NUCLEOTIDE SEQUENCE</scope>
</reference>